<evidence type="ECO:0000256" key="1">
    <source>
        <dbReference type="SAM" id="SignalP"/>
    </source>
</evidence>
<evidence type="ECO:0000259" key="2">
    <source>
        <dbReference type="Pfam" id="PF01682"/>
    </source>
</evidence>
<dbReference type="EMBL" id="JH712543">
    <property type="protein sequence ID" value="EFO16146.2"/>
    <property type="molecule type" value="Genomic_DNA"/>
</dbReference>
<dbReference type="InParanoid" id="A0A1S0TMU3"/>
<organism evidence="3">
    <name type="scientific">Loa loa</name>
    <name type="common">Eye worm</name>
    <name type="synonym">Filaria loa</name>
    <dbReference type="NCBI Taxonomy" id="7209"/>
    <lineage>
        <taxon>Eukaryota</taxon>
        <taxon>Metazoa</taxon>
        <taxon>Ecdysozoa</taxon>
        <taxon>Nematoda</taxon>
        <taxon>Chromadorea</taxon>
        <taxon>Rhabditida</taxon>
        <taxon>Spirurina</taxon>
        <taxon>Spiruromorpha</taxon>
        <taxon>Filarioidea</taxon>
        <taxon>Onchocercidae</taxon>
        <taxon>Loa</taxon>
    </lineage>
</organism>
<feature type="non-terminal residue" evidence="3">
    <location>
        <position position="104"/>
    </location>
</feature>
<name>A0A1S0TMU3_LOALO</name>
<dbReference type="OrthoDB" id="5872752at2759"/>
<dbReference type="KEGG" id="loa:LOAG_12362"/>
<proteinExistence type="predicted"/>
<dbReference type="RefSeq" id="XP_003147923.2">
    <property type="nucleotide sequence ID" value="XM_003147875.1"/>
</dbReference>
<feature type="signal peptide" evidence="1">
    <location>
        <begin position="1"/>
        <end position="19"/>
    </location>
</feature>
<evidence type="ECO:0000313" key="3">
    <source>
        <dbReference type="EMBL" id="EFO16146.2"/>
    </source>
</evidence>
<protein>
    <recommendedName>
        <fullName evidence="2">Domain of unknown function DB domain-containing protein</fullName>
    </recommendedName>
</protein>
<dbReference type="InterPro" id="IPR002602">
    <property type="entry name" value="DB"/>
</dbReference>
<feature type="chain" id="PRO_5010265530" description="Domain of unknown function DB domain-containing protein" evidence="1">
    <location>
        <begin position="20"/>
        <end position="104"/>
    </location>
</feature>
<accession>A0A1S0TMU3</accession>
<dbReference type="GeneID" id="9949823"/>
<feature type="domain" description="Domain of unknown function DB" evidence="2">
    <location>
        <begin position="46"/>
        <end position="103"/>
    </location>
</feature>
<keyword evidence="1" id="KW-0732">Signal</keyword>
<reference evidence="3" key="1">
    <citation type="submission" date="2012-04" db="EMBL/GenBank/DDBJ databases">
        <title>The Genome Sequence of Loa loa.</title>
        <authorList>
            <consortium name="The Broad Institute Genome Sequencing Platform"/>
            <consortium name="Broad Institute Genome Sequencing Center for Infectious Disease"/>
            <person name="Nutman T.B."/>
            <person name="Fink D.L."/>
            <person name="Russ C."/>
            <person name="Young S."/>
            <person name="Zeng Q."/>
            <person name="Gargeya S."/>
            <person name="Alvarado L."/>
            <person name="Berlin A."/>
            <person name="Chapman S.B."/>
            <person name="Chen Z."/>
            <person name="Freedman E."/>
            <person name="Gellesch M."/>
            <person name="Goldberg J."/>
            <person name="Griggs A."/>
            <person name="Gujja S."/>
            <person name="Heilman E.R."/>
            <person name="Heiman D."/>
            <person name="Howarth C."/>
            <person name="Mehta T."/>
            <person name="Neiman D."/>
            <person name="Pearson M."/>
            <person name="Roberts A."/>
            <person name="Saif S."/>
            <person name="Shea T."/>
            <person name="Shenoy N."/>
            <person name="Sisk P."/>
            <person name="Stolte C."/>
            <person name="Sykes S."/>
            <person name="White J."/>
            <person name="Yandava C."/>
            <person name="Haas B."/>
            <person name="Henn M.R."/>
            <person name="Nusbaum C."/>
            <person name="Birren B."/>
        </authorList>
    </citation>
    <scope>NUCLEOTIDE SEQUENCE [LARGE SCALE GENOMIC DNA]</scope>
</reference>
<gene>
    <name evidence="3" type="ORF">LOAG_12362</name>
</gene>
<dbReference type="CTD" id="9949823"/>
<dbReference type="AlphaFoldDB" id="A0A1S0TMU3"/>
<dbReference type="Pfam" id="PF01682">
    <property type="entry name" value="DB"/>
    <property type="match status" value="1"/>
</dbReference>
<sequence>MNRSVFIFVLASLVTLARGNDSDQMPLMGDKELQQMSNADVKLRACCVEKSVDDECTNTLCSLSGVARMTRPMFLRNSMHCNLQLNKIWKCATNMKDQRSCCFQ</sequence>